<proteinExistence type="predicted"/>
<evidence type="ECO:0000313" key="1">
    <source>
        <dbReference type="EMBL" id="JAD19026.1"/>
    </source>
</evidence>
<reference evidence="1" key="1">
    <citation type="submission" date="2014-09" db="EMBL/GenBank/DDBJ databases">
        <authorList>
            <person name="Magalhaes I.L.F."/>
            <person name="Oliveira U."/>
            <person name="Santos F.R."/>
            <person name="Vidigal T.H.D.A."/>
            <person name="Brescovit A.D."/>
            <person name="Santos A.J."/>
        </authorList>
    </citation>
    <scope>NUCLEOTIDE SEQUENCE</scope>
    <source>
        <tissue evidence="1">Shoot tissue taken approximately 20 cm above the soil surface</tissue>
    </source>
</reference>
<reference evidence="1" key="2">
    <citation type="journal article" date="2015" name="Data Brief">
        <title>Shoot transcriptome of the giant reed, Arundo donax.</title>
        <authorList>
            <person name="Barrero R.A."/>
            <person name="Guerrero F.D."/>
            <person name="Moolhuijzen P."/>
            <person name="Goolsby J.A."/>
            <person name="Tidwell J."/>
            <person name="Bellgard S.E."/>
            <person name="Bellgard M.I."/>
        </authorList>
    </citation>
    <scope>NUCLEOTIDE SEQUENCE</scope>
    <source>
        <tissue evidence="1">Shoot tissue taken approximately 20 cm above the soil surface</tissue>
    </source>
</reference>
<accession>A0A0A8XYT3</accession>
<name>A0A0A8XYT3_ARUDO</name>
<dbReference type="EMBL" id="GBRH01278869">
    <property type="protein sequence ID" value="JAD19026.1"/>
    <property type="molecule type" value="Transcribed_RNA"/>
</dbReference>
<dbReference type="AlphaFoldDB" id="A0A0A8XYT3"/>
<organism evidence="1">
    <name type="scientific">Arundo donax</name>
    <name type="common">Giant reed</name>
    <name type="synonym">Donax arundinaceus</name>
    <dbReference type="NCBI Taxonomy" id="35708"/>
    <lineage>
        <taxon>Eukaryota</taxon>
        <taxon>Viridiplantae</taxon>
        <taxon>Streptophyta</taxon>
        <taxon>Embryophyta</taxon>
        <taxon>Tracheophyta</taxon>
        <taxon>Spermatophyta</taxon>
        <taxon>Magnoliopsida</taxon>
        <taxon>Liliopsida</taxon>
        <taxon>Poales</taxon>
        <taxon>Poaceae</taxon>
        <taxon>PACMAD clade</taxon>
        <taxon>Arundinoideae</taxon>
        <taxon>Arundineae</taxon>
        <taxon>Arundo</taxon>
    </lineage>
</organism>
<sequence>MEVITQWEYKSKDIMKSEKGKKQDMVEHKQIKPSAFNLNPKGHIPKTIKQSPHPKQLIVTNMILLYLCPCLSKCGGTNGHSCSATASQLFEI</sequence>
<protein>
    <submittedName>
        <fullName evidence="1">Uncharacterized protein</fullName>
    </submittedName>
</protein>